<dbReference type="PANTHER" id="PTHR13393">
    <property type="entry name" value="SAM-DEPENDENT METHYLTRANSFERASE"/>
    <property type="match status" value="1"/>
</dbReference>
<evidence type="ECO:0000313" key="8">
    <source>
        <dbReference type="EMBL" id="EGZ25468.1"/>
    </source>
</evidence>
<accession>G4YUL3</accession>
<dbReference type="Pfam" id="PF05971">
    <property type="entry name" value="Methyltransf_10"/>
    <property type="match status" value="1"/>
</dbReference>
<evidence type="ECO:0000256" key="3">
    <source>
        <dbReference type="ARBA" id="ARBA00022679"/>
    </source>
</evidence>
<protein>
    <recommendedName>
        <fullName evidence="5">U6 small nuclear RNA (adenine-(43)-N(6))-methyltransferase</fullName>
        <ecNumber evidence="5">2.1.1.-</ecNumber>
    </recommendedName>
</protein>
<dbReference type="EC" id="2.1.1.-" evidence="5"/>
<dbReference type="CDD" id="cd02440">
    <property type="entry name" value="AdoMet_MTases"/>
    <property type="match status" value="1"/>
</dbReference>
<dbReference type="KEGG" id="psoj:PHYSODRAFT_486208"/>
<dbReference type="PANTHER" id="PTHR13393:SF0">
    <property type="entry name" value="RNA N6-ADENOSINE-METHYLTRANSFERASE METTL16"/>
    <property type="match status" value="1"/>
</dbReference>
<keyword evidence="7" id="KW-0175">Coiled coil</keyword>
<feature type="binding site" evidence="6">
    <location>
        <position position="93"/>
    </location>
    <ligand>
        <name>S-adenosyl-L-methionine</name>
        <dbReference type="ChEBI" id="CHEBI:59789"/>
    </ligand>
</feature>
<dbReference type="GO" id="GO:0070475">
    <property type="term" value="P:rRNA base methylation"/>
    <property type="evidence" value="ECO:0007669"/>
    <property type="project" value="TreeGrafter"/>
</dbReference>
<dbReference type="RefSeq" id="XP_009520756.1">
    <property type="nucleotide sequence ID" value="XM_009522461.1"/>
</dbReference>
<organism evidence="8 9">
    <name type="scientific">Phytophthora sojae (strain P6497)</name>
    <name type="common">Soybean stem and root rot agent</name>
    <name type="synonym">Phytophthora megasperma f. sp. glycines</name>
    <dbReference type="NCBI Taxonomy" id="1094619"/>
    <lineage>
        <taxon>Eukaryota</taxon>
        <taxon>Sar</taxon>
        <taxon>Stramenopiles</taxon>
        <taxon>Oomycota</taxon>
        <taxon>Peronosporomycetes</taxon>
        <taxon>Peronosporales</taxon>
        <taxon>Peronosporaceae</taxon>
        <taxon>Phytophthora</taxon>
    </lineage>
</organism>
<feature type="coiled-coil region" evidence="7">
    <location>
        <begin position="360"/>
        <end position="387"/>
    </location>
</feature>
<dbReference type="EMBL" id="JH159152">
    <property type="protein sequence ID" value="EGZ25468.1"/>
    <property type="molecule type" value="Genomic_DNA"/>
</dbReference>
<dbReference type="OMA" id="DNMNEAD"/>
<dbReference type="AlphaFoldDB" id="G4YUL3"/>
<dbReference type="Gene3D" id="3.40.50.150">
    <property type="entry name" value="Vaccinia Virus protein VP39"/>
    <property type="match status" value="1"/>
</dbReference>
<gene>
    <name evidence="8" type="ORF">PHYSODRAFT_486208</name>
</gene>
<evidence type="ECO:0000256" key="6">
    <source>
        <dbReference type="PIRSR" id="PIRSR037350-1"/>
    </source>
</evidence>
<feature type="binding site" evidence="6">
    <location>
        <position position="140"/>
    </location>
    <ligand>
        <name>S-adenosyl-L-methionine</name>
        <dbReference type="ChEBI" id="CHEBI:59789"/>
    </ligand>
</feature>
<dbReference type="InterPro" id="IPR010286">
    <property type="entry name" value="METTL16/RlmF"/>
</dbReference>
<keyword evidence="9" id="KW-1185">Reference proteome</keyword>
<dbReference type="InterPro" id="IPR017182">
    <property type="entry name" value="METTL16/PsiM"/>
</dbReference>
<evidence type="ECO:0000256" key="7">
    <source>
        <dbReference type="SAM" id="Coils"/>
    </source>
</evidence>
<evidence type="ECO:0000256" key="5">
    <source>
        <dbReference type="PIRNR" id="PIRNR037350"/>
    </source>
</evidence>
<sequence length="474" mass="54618">MRGERRRPTPHLGALAHDRNRYKDNPPDFYALGQQYPEFRQYLRNVDEVKCRASLAWDDPFAARELTKTLLLHDFGLEWEIPINRLCPPLPNRLNYLHWVEDLLSQADCKSFLGHQRQNAGVDKQGFETEEAVVSGIDVGTGANCIYALLGATMNKWKFIATEIDSESYECAKENVARNHLEETISVKRTRTNKLLMEPLQDEPLERKFHFVMCNPPFFDNMNEADTNPDASCMGSANEMVFPGGEVAFIGNMIEESVALQTRVLWFTSMIGRKSSLRKLLALLRDKHVQRTRTTEFFQGRTKRWGIAWTFFSDVVDDPSAKILGKRKEAHRRQELCFRVPVQSEEGIGCASFEDVAQRIREFVETKEELKLSADDHEEDEKEEEAQTWLMFRLEQHHSDRKESADDATTVRCAGRIEVAADSENGFEVLVVFEEGERAAFWTSADMLQAATLRTGRQWRRKLQRQNQQSSDKS</sequence>
<comment type="similarity">
    <text evidence="1 5">Belongs to the methyltransferase superfamily. METTL16/RlmF family.</text>
</comment>
<keyword evidence="3 5" id="KW-0808">Transferase</keyword>
<feature type="binding site" evidence="6">
    <location>
        <position position="163"/>
    </location>
    <ligand>
        <name>S-adenosyl-L-methionine</name>
        <dbReference type="ChEBI" id="CHEBI:59789"/>
    </ligand>
</feature>
<evidence type="ECO:0000256" key="1">
    <source>
        <dbReference type="ARBA" id="ARBA00005878"/>
    </source>
</evidence>
<dbReference type="GO" id="GO:0005634">
    <property type="term" value="C:nucleus"/>
    <property type="evidence" value="ECO:0007669"/>
    <property type="project" value="TreeGrafter"/>
</dbReference>
<proteinExistence type="inferred from homology"/>
<evidence type="ECO:0000256" key="4">
    <source>
        <dbReference type="ARBA" id="ARBA00022691"/>
    </source>
</evidence>
<dbReference type="GO" id="GO:0008168">
    <property type="term" value="F:methyltransferase activity"/>
    <property type="evidence" value="ECO:0007669"/>
    <property type="project" value="UniProtKB-UniRule"/>
</dbReference>
<dbReference type="InterPro" id="IPR029063">
    <property type="entry name" value="SAM-dependent_MTases_sf"/>
</dbReference>
<reference evidence="8 9" key="1">
    <citation type="journal article" date="2006" name="Science">
        <title>Phytophthora genome sequences uncover evolutionary origins and mechanisms of pathogenesis.</title>
        <authorList>
            <person name="Tyler B.M."/>
            <person name="Tripathy S."/>
            <person name="Zhang X."/>
            <person name="Dehal P."/>
            <person name="Jiang R.H."/>
            <person name="Aerts A."/>
            <person name="Arredondo F.D."/>
            <person name="Baxter L."/>
            <person name="Bensasson D."/>
            <person name="Beynon J.L."/>
            <person name="Chapman J."/>
            <person name="Damasceno C.M."/>
            <person name="Dorrance A.E."/>
            <person name="Dou D."/>
            <person name="Dickerman A.W."/>
            <person name="Dubchak I.L."/>
            <person name="Garbelotto M."/>
            <person name="Gijzen M."/>
            <person name="Gordon S.G."/>
            <person name="Govers F."/>
            <person name="Grunwald N.J."/>
            <person name="Huang W."/>
            <person name="Ivors K.L."/>
            <person name="Jones R.W."/>
            <person name="Kamoun S."/>
            <person name="Krampis K."/>
            <person name="Lamour K.H."/>
            <person name="Lee M.K."/>
            <person name="McDonald W.H."/>
            <person name="Medina M."/>
            <person name="Meijer H.J."/>
            <person name="Nordberg E.K."/>
            <person name="Maclean D.J."/>
            <person name="Ospina-Giraldo M.D."/>
            <person name="Morris P.F."/>
            <person name="Phuntumart V."/>
            <person name="Putnam N.H."/>
            <person name="Rash S."/>
            <person name="Rose J.K."/>
            <person name="Sakihama Y."/>
            <person name="Salamov A.A."/>
            <person name="Savidor A."/>
            <person name="Scheuring C.F."/>
            <person name="Smith B.M."/>
            <person name="Sobral B.W."/>
            <person name="Terry A."/>
            <person name="Torto-Alalibo T.A."/>
            <person name="Win J."/>
            <person name="Xu Z."/>
            <person name="Zhang H."/>
            <person name="Grigoriev I.V."/>
            <person name="Rokhsar D.S."/>
            <person name="Boore J.L."/>
        </authorList>
    </citation>
    <scope>NUCLEOTIDE SEQUENCE [LARGE SCALE GENOMIC DNA]</scope>
    <source>
        <strain evidence="8 9">P6497</strain>
    </source>
</reference>
<keyword evidence="4 6" id="KW-0949">S-adenosyl-L-methionine</keyword>
<keyword evidence="2 5" id="KW-0489">Methyltransferase</keyword>
<feature type="binding site" evidence="6">
    <location>
        <position position="215"/>
    </location>
    <ligand>
        <name>S-adenosyl-L-methionine</name>
        <dbReference type="ChEBI" id="CHEBI:59789"/>
    </ligand>
</feature>
<dbReference type="SMR" id="G4YUL3"/>
<evidence type="ECO:0000313" key="9">
    <source>
        <dbReference type="Proteomes" id="UP000002640"/>
    </source>
</evidence>
<dbReference type="SUPFAM" id="SSF53335">
    <property type="entry name" value="S-adenosyl-L-methionine-dependent methyltransferases"/>
    <property type="match status" value="1"/>
</dbReference>
<dbReference type="Proteomes" id="UP000002640">
    <property type="component" value="Unassembled WGS sequence"/>
</dbReference>
<dbReference type="STRING" id="1094619.G4YUL3"/>
<dbReference type="InParanoid" id="G4YUL3"/>
<name>G4YUL3_PHYSP</name>
<dbReference type="GeneID" id="20655982"/>
<dbReference type="PIRSF" id="PIRSF037350">
    <property type="entry name" value="Mtase_ZK1128_prd"/>
    <property type="match status" value="1"/>
</dbReference>
<evidence type="ECO:0000256" key="2">
    <source>
        <dbReference type="ARBA" id="ARBA00022603"/>
    </source>
</evidence>